<dbReference type="SUPFAM" id="SSF55394">
    <property type="entry name" value="Bactericidal permeability-increasing protein, BPI"/>
    <property type="match status" value="1"/>
</dbReference>
<keyword evidence="1" id="KW-0391">Immunity</keyword>
<proteinExistence type="predicted"/>
<keyword evidence="1" id="KW-0929">Antimicrobial</keyword>
<dbReference type="InterPro" id="IPR001124">
    <property type="entry name" value="Lipid-bd_serum_glycop_C"/>
</dbReference>
<feature type="domain" description="Lipid-binding serum glycoprotein C-terminal" evidence="2">
    <location>
        <begin position="1"/>
        <end position="151"/>
    </location>
</feature>
<evidence type="ECO:0000256" key="1">
    <source>
        <dbReference type="RuleBase" id="RU369039"/>
    </source>
</evidence>
<keyword evidence="1" id="KW-0044">Antibiotic</keyword>
<dbReference type="PANTHER" id="PTHR10504">
    <property type="entry name" value="BACTERICIDAL PERMEABILITY-INCREASING BPI PROTEIN-RELATED"/>
    <property type="match status" value="1"/>
</dbReference>
<dbReference type="GO" id="GO:0008289">
    <property type="term" value="F:lipid binding"/>
    <property type="evidence" value="ECO:0007669"/>
    <property type="project" value="InterPro"/>
</dbReference>
<protein>
    <recommendedName>
        <fullName evidence="1">Bactericidal permeability-increasing protein</fullName>
        <shortName evidence="1">BPI</shortName>
    </recommendedName>
</protein>
<dbReference type="SMART" id="SM00329">
    <property type="entry name" value="BPI2"/>
    <property type="match status" value="1"/>
</dbReference>
<dbReference type="InterPro" id="IPR017943">
    <property type="entry name" value="Bactericidal_perm-incr_a/b_dom"/>
</dbReference>
<comment type="domain">
    <text evidence="1">The N-terminal region may be exposed to the interior of the granule, whereas the C-terminal portion may be embedded in the membrane. During phagocytosis and degranulation, proteases may be released and activated and cleave BPI at the junction of the N- and C-terminal portions of the molecule, providing controlled release of the N-terminal antibacterial fragment when bacteria are ingested.</text>
</comment>
<dbReference type="Ensembl" id="ENSSPUT00000026429.1">
    <property type="protein sequence ID" value="ENSSPUP00000024759.1"/>
    <property type="gene ID" value="ENSSPUG00000018973.1"/>
</dbReference>
<reference evidence="3" key="2">
    <citation type="submission" date="2025-09" db="UniProtKB">
        <authorList>
            <consortium name="Ensembl"/>
        </authorList>
    </citation>
    <scope>IDENTIFICATION</scope>
</reference>
<evidence type="ECO:0000313" key="3">
    <source>
        <dbReference type="Ensembl" id="ENSSPUP00000024759.1"/>
    </source>
</evidence>
<keyword evidence="1" id="KW-0325">Glycoprotein</keyword>
<keyword evidence="1" id="KW-0732">Signal</keyword>
<keyword evidence="1" id="KW-0964">Secreted</keyword>
<dbReference type="Gene3D" id="3.15.20.10">
    <property type="entry name" value="Bactericidal permeability-increasing protein, domain 2"/>
    <property type="match status" value="1"/>
</dbReference>
<keyword evidence="4" id="KW-1185">Reference proteome</keyword>
<comment type="subunit">
    <text evidence="1">Monomer. Homodimer; disulfide-linked.</text>
</comment>
<name>A0A8D0LCZ6_SPHPU</name>
<organism evidence="3 4">
    <name type="scientific">Sphenodon punctatus</name>
    <name type="common">Tuatara</name>
    <name type="synonym">Hatteria punctata</name>
    <dbReference type="NCBI Taxonomy" id="8508"/>
    <lineage>
        <taxon>Eukaryota</taxon>
        <taxon>Metazoa</taxon>
        <taxon>Chordata</taxon>
        <taxon>Craniata</taxon>
        <taxon>Vertebrata</taxon>
        <taxon>Euteleostomi</taxon>
        <taxon>Lepidosauria</taxon>
        <taxon>Sphenodontia</taxon>
        <taxon>Sphenodontidae</taxon>
        <taxon>Sphenodon</taxon>
    </lineage>
</organism>
<dbReference type="Pfam" id="PF02886">
    <property type="entry name" value="LBP_BPI_CETP_C"/>
    <property type="match status" value="1"/>
</dbReference>
<accession>A0A8D0LCZ6</accession>
<keyword evidence="1" id="KW-0399">Innate immunity</keyword>
<dbReference type="GeneTree" id="ENSGT01100000263546"/>
<comment type="domain">
    <text evidence="1">The N- and C-terminal barrels adopt an identical fold despite having only 13% of conserved residues.</text>
</comment>
<dbReference type="GO" id="GO:0005615">
    <property type="term" value="C:extracellular space"/>
    <property type="evidence" value="ECO:0007669"/>
    <property type="project" value="UniProtKB-UniRule"/>
</dbReference>
<comment type="subcellular location">
    <subcellularLocation>
        <location evidence="1">Secreted</location>
    </subcellularLocation>
</comment>
<reference evidence="3" key="1">
    <citation type="submission" date="2025-08" db="UniProtKB">
        <authorList>
            <consortium name="Ensembl"/>
        </authorList>
    </citation>
    <scope>IDENTIFICATION</scope>
</reference>
<sequence length="181" mass="19993">MASLCPQVEKMYPDRPMKLKVSAASAPFLNITPGKLSLTPDVDIQAYAILEDSSLAPLFLLSMRSTISTNITMSSTKITGSLQLGKMQLTLKHSDVGPFSVQLLQSIMNFFAANVLIPQVNGESPGREQGRDSQREGLSWEEALLPGLLGGEETGDGWRKRLRETQNWERELTVEKTELDI</sequence>
<dbReference type="GO" id="GO:0050829">
    <property type="term" value="P:defense response to Gram-negative bacterium"/>
    <property type="evidence" value="ECO:0007669"/>
    <property type="project" value="UniProtKB-UniRule"/>
</dbReference>
<dbReference type="GO" id="GO:0045087">
    <property type="term" value="P:innate immune response"/>
    <property type="evidence" value="ECO:0007669"/>
    <property type="project" value="UniProtKB-UniRule"/>
</dbReference>
<dbReference type="AlphaFoldDB" id="A0A8D0LCZ6"/>
<dbReference type="Proteomes" id="UP000694392">
    <property type="component" value="Unplaced"/>
</dbReference>
<comment type="function">
    <text evidence="1">The cytotoxic action of BPI is limited to many species of Gram-negative bacteria; this specificity may be explained by a strong affinity of the very basic N-terminal half for the negatively charged lipopolysaccharides that are unique to the Gram-negative bacterial outer envelope.</text>
</comment>
<dbReference type="PANTHER" id="PTHR10504:SF84">
    <property type="entry name" value="BACTERICIDAL PERMEABILITY-INCREASING PROTEIN"/>
    <property type="match status" value="1"/>
</dbReference>
<dbReference type="InterPro" id="IPR032942">
    <property type="entry name" value="BPI/LBP/Plunc"/>
</dbReference>
<keyword evidence="1" id="KW-1015">Disulfide bond</keyword>
<evidence type="ECO:0000313" key="4">
    <source>
        <dbReference type="Proteomes" id="UP000694392"/>
    </source>
</evidence>
<evidence type="ECO:0000259" key="2">
    <source>
        <dbReference type="SMART" id="SM00329"/>
    </source>
</evidence>